<accession>A0ABW3HY09</accession>
<gene>
    <name evidence="9" type="primary">asnA</name>
    <name evidence="9" type="ORF">ACFQ1O_00335</name>
</gene>
<keyword evidence="6" id="KW-0061">Asparagine biosynthesis</keyword>
<proteinExistence type="predicted"/>
<dbReference type="InterPro" id="IPR045864">
    <property type="entry name" value="aa-tRNA-synth_II/BPL/LPL"/>
</dbReference>
<dbReference type="PANTHER" id="PTHR30073:SF5">
    <property type="entry name" value="ASPARTATE--AMMONIA LIGASE"/>
    <property type="match status" value="1"/>
</dbReference>
<evidence type="ECO:0000256" key="2">
    <source>
        <dbReference type="ARBA" id="ARBA00022598"/>
    </source>
</evidence>
<protein>
    <recommendedName>
        <fullName evidence="7">Aspartate--ammonia ligase</fullName>
        <ecNumber evidence="7">6.3.1.1</ecNumber>
    </recommendedName>
</protein>
<sequence>MKTIKRSLASEQLITKSKEVFETQLKKRLNLTKVNAPLYVSENSGLNDNLNGVERPVSFKLGGVEHEIVHSLAKWKRWYLGELEAKKGEGIVTDMKAIRADEELSSIHSHLVDQWDWEKVIDKQERTIETLVAHGTAVFEALKETEKEMATKIGRVVSLPESLTVMHTEDLYEKYPALSSKEREHAITREFGAVLLIGIGDKLSNGVEHDLRAPDYDDWTTKDAQGRPGINADLLVWDSIREKSLEISSMGVRVDEKALEHQLKLTGQEKRKELPFHTALLAGKLPYTIGGGIGQSRVAMFVNKRADISTVQPIFTAY</sequence>
<dbReference type="SUPFAM" id="SSF55681">
    <property type="entry name" value="Class II aaRS and biotin synthetases"/>
    <property type="match status" value="1"/>
</dbReference>
<keyword evidence="2 9" id="KW-0436">Ligase</keyword>
<organism evidence="9 10">
    <name type="scientific">Pseudofulvibacter geojedonensis</name>
    <dbReference type="NCBI Taxonomy" id="1123758"/>
    <lineage>
        <taxon>Bacteria</taxon>
        <taxon>Pseudomonadati</taxon>
        <taxon>Bacteroidota</taxon>
        <taxon>Flavobacteriia</taxon>
        <taxon>Flavobacteriales</taxon>
        <taxon>Flavobacteriaceae</taxon>
        <taxon>Pseudofulvibacter</taxon>
    </lineage>
</organism>
<evidence type="ECO:0000256" key="5">
    <source>
        <dbReference type="ARBA" id="ARBA00022840"/>
    </source>
</evidence>
<reference evidence="10" key="1">
    <citation type="journal article" date="2019" name="Int. J. Syst. Evol. Microbiol.">
        <title>The Global Catalogue of Microorganisms (GCM) 10K type strain sequencing project: providing services to taxonomists for standard genome sequencing and annotation.</title>
        <authorList>
            <consortium name="The Broad Institute Genomics Platform"/>
            <consortium name="The Broad Institute Genome Sequencing Center for Infectious Disease"/>
            <person name="Wu L."/>
            <person name="Ma J."/>
        </authorList>
    </citation>
    <scope>NUCLEOTIDE SEQUENCE [LARGE SCALE GENOMIC DNA]</scope>
    <source>
        <strain evidence="10">CCUG 62114</strain>
    </source>
</reference>
<dbReference type="Proteomes" id="UP001596997">
    <property type="component" value="Unassembled WGS sequence"/>
</dbReference>
<evidence type="ECO:0000256" key="4">
    <source>
        <dbReference type="ARBA" id="ARBA00022741"/>
    </source>
</evidence>
<dbReference type="PANTHER" id="PTHR30073">
    <property type="entry name" value="ASPARTATE--AMMONIA LIGASE"/>
    <property type="match status" value="1"/>
</dbReference>
<keyword evidence="10" id="KW-1185">Reference proteome</keyword>
<feature type="domain" description="Aminoacyl-transfer RNA synthetases class-II family profile" evidence="8">
    <location>
        <begin position="96"/>
        <end position="313"/>
    </location>
</feature>
<dbReference type="InterPro" id="IPR004618">
    <property type="entry name" value="AsnA"/>
</dbReference>
<name>A0ABW3HY09_9FLAO</name>
<evidence type="ECO:0000256" key="6">
    <source>
        <dbReference type="ARBA" id="ARBA00022888"/>
    </source>
</evidence>
<keyword evidence="3" id="KW-0028">Amino-acid biosynthesis</keyword>
<dbReference type="RefSeq" id="WP_377712122.1">
    <property type="nucleotide sequence ID" value="NZ_JBHTJM010000001.1"/>
</dbReference>
<evidence type="ECO:0000259" key="8">
    <source>
        <dbReference type="PROSITE" id="PS50862"/>
    </source>
</evidence>
<dbReference type="EMBL" id="JBHTJM010000001">
    <property type="protein sequence ID" value="MFD0962446.1"/>
    <property type="molecule type" value="Genomic_DNA"/>
</dbReference>
<keyword evidence="1" id="KW-0963">Cytoplasm</keyword>
<keyword evidence="4" id="KW-0547">Nucleotide-binding</keyword>
<keyword evidence="5" id="KW-0067">ATP-binding</keyword>
<evidence type="ECO:0000256" key="3">
    <source>
        <dbReference type="ARBA" id="ARBA00022605"/>
    </source>
</evidence>
<dbReference type="PIRSF" id="PIRSF001555">
    <property type="entry name" value="Asp_ammon_ligase"/>
    <property type="match status" value="1"/>
</dbReference>
<dbReference type="Gene3D" id="3.30.930.10">
    <property type="entry name" value="Bira Bifunctional Protein, Domain 2"/>
    <property type="match status" value="1"/>
</dbReference>
<dbReference type="InterPro" id="IPR006195">
    <property type="entry name" value="aa-tRNA-synth_II"/>
</dbReference>
<comment type="caution">
    <text evidence="9">The sequence shown here is derived from an EMBL/GenBank/DDBJ whole genome shotgun (WGS) entry which is preliminary data.</text>
</comment>
<dbReference type="EC" id="6.3.1.1" evidence="7"/>
<dbReference type="Pfam" id="PF03590">
    <property type="entry name" value="AsnA"/>
    <property type="match status" value="1"/>
</dbReference>
<evidence type="ECO:0000256" key="7">
    <source>
        <dbReference type="NCBIfam" id="TIGR00669"/>
    </source>
</evidence>
<dbReference type="GO" id="GO:0004071">
    <property type="term" value="F:aspartate-ammonia ligase activity"/>
    <property type="evidence" value="ECO:0007669"/>
    <property type="project" value="UniProtKB-EC"/>
</dbReference>
<evidence type="ECO:0000313" key="9">
    <source>
        <dbReference type="EMBL" id="MFD0962446.1"/>
    </source>
</evidence>
<evidence type="ECO:0000256" key="1">
    <source>
        <dbReference type="ARBA" id="ARBA00022490"/>
    </source>
</evidence>
<evidence type="ECO:0000313" key="10">
    <source>
        <dbReference type="Proteomes" id="UP001596997"/>
    </source>
</evidence>
<dbReference type="NCBIfam" id="TIGR00669">
    <property type="entry name" value="asnA"/>
    <property type="match status" value="1"/>
</dbReference>
<dbReference type="PROSITE" id="PS50862">
    <property type="entry name" value="AA_TRNA_LIGASE_II"/>
    <property type="match status" value="1"/>
</dbReference>